<organism evidence="3 4">
    <name type="scientific">Dicentrarchus labrax</name>
    <name type="common">European seabass</name>
    <name type="synonym">Morone labrax</name>
    <dbReference type="NCBI Taxonomy" id="13489"/>
    <lineage>
        <taxon>Eukaryota</taxon>
        <taxon>Metazoa</taxon>
        <taxon>Chordata</taxon>
        <taxon>Craniata</taxon>
        <taxon>Vertebrata</taxon>
        <taxon>Euteleostomi</taxon>
        <taxon>Actinopterygii</taxon>
        <taxon>Neopterygii</taxon>
        <taxon>Teleostei</taxon>
        <taxon>Neoteleostei</taxon>
        <taxon>Acanthomorphata</taxon>
        <taxon>Eupercaria</taxon>
        <taxon>Moronidae</taxon>
        <taxon>Dicentrarchus</taxon>
    </lineage>
</organism>
<dbReference type="InterPro" id="IPR027417">
    <property type="entry name" value="P-loop_NTPase"/>
</dbReference>
<name>A0A8P4KCN0_DICLA</name>
<dbReference type="GeneTree" id="ENSGT00950000182888"/>
<dbReference type="Pfam" id="PF21376">
    <property type="entry name" value="TOR1A_C"/>
    <property type="match status" value="1"/>
</dbReference>
<comment type="similarity">
    <text evidence="1">Belongs to the ClpA/ClpB family. Torsin subfamily.</text>
</comment>
<dbReference type="GO" id="GO:0005635">
    <property type="term" value="C:nuclear envelope"/>
    <property type="evidence" value="ECO:0007669"/>
    <property type="project" value="TreeGrafter"/>
</dbReference>
<dbReference type="GO" id="GO:0016887">
    <property type="term" value="F:ATP hydrolysis activity"/>
    <property type="evidence" value="ECO:0007669"/>
    <property type="project" value="InterPro"/>
</dbReference>
<evidence type="ECO:0000259" key="2">
    <source>
        <dbReference type="Pfam" id="PF21376"/>
    </source>
</evidence>
<feature type="domain" description="Torsin-1A C-terminal" evidence="2">
    <location>
        <begin position="246"/>
        <end position="303"/>
    </location>
</feature>
<dbReference type="SUPFAM" id="SSF52540">
    <property type="entry name" value="P-loop containing nucleoside triphosphate hydrolases"/>
    <property type="match status" value="1"/>
</dbReference>
<proteinExistence type="inferred from homology"/>
<dbReference type="Gene3D" id="3.40.50.300">
    <property type="entry name" value="P-loop containing nucleotide triphosphate hydrolases"/>
    <property type="match status" value="1"/>
</dbReference>
<dbReference type="InterPro" id="IPR049337">
    <property type="entry name" value="TOR1A_C"/>
</dbReference>
<evidence type="ECO:0000313" key="4">
    <source>
        <dbReference type="Proteomes" id="UP000694389"/>
    </source>
</evidence>
<dbReference type="GO" id="GO:0034504">
    <property type="term" value="P:protein localization to nucleus"/>
    <property type="evidence" value="ECO:0007669"/>
    <property type="project" value="TreeGrafter"/>
</dbReference>
<dbReference type="GO" id="GO:0019894">
    <property type="term" value="F:kinesin binding"/>
    <property type="evidence" value="ECO:0007669"/>
    <property type="project" value="TreeGrafter"/>
</dbReference>
<dbReference type="InterPro" id="IPR010448">
    <property type="entry name" value="Torsin"/>
</dbReference>
<dbReference type="Proteomes" id="UP000694389">
    <property type="component" value="Unassembled WGS sequence"/>
</dbReference>
<sequence length="304" mass="34583">IIHGPYLSSLACLSLLLLYKPLQPTFLIAIDACSVLYPWGVTAAALLVLNKLFGQHIASRIILKSVNGFMSNDNPKKPLVLSLHGLTGTGKNFVSQLIAENIYKQGMESKFVHIFIYVSFSPQTQLQQWIQGNVTNCGRSMFIFDEMDKIHPGLIDSIKPYLDSYNKLDGVSYQKAIFIFLSNTGGNAISETVLNFWKEGREREEIKLRDLEMSLSTSAFNDDGGWWQSRLISKNLVNFFVPFLPLEYRHVIQCVMAEMKARGLKPDQNVADQLAKDFEYFPKEERVFSNRGCKTIESRLDFYI</sequence>
<reference evidence="3" key="2">
    <citation type="submission" date="2025-09" db="UniProtKB">
        <authorList>
            <consortium name="Ensembl"/>
        </authorList>
    </citation>
    <scope>IDENTIFICATION</scope>
</reference>
<reference evidence="3" key="1">
    <citation type="submission" date="2025-08" db="UniProtKB">
        <authorList>
            <consortium name="Ensembl"/>
        </authorList>
    </citation>
    <scope>IDENTIFICATION</scope>
</reference>
<dbReference type="GO" id="GO:0005788">
    <property type="term" value="C:endoplasmic reticulum lumen"/>
    <property type="evidence" value="ECO:0007669"/>
    <property type="project" value="TreeGrafter"/>
</dbReference>
<protein>
    <recommendedName>
        <fullName evidence="2">Torsin-1A C-terminal domain-containing protein</fullName>
    </recommendedName>
</protein>
<dbReference type="AlphaFoldDB" id="A0A8P4KCN0"/>
<accession>A0A8P4KCN0</accession>
<dbReference type="GO" id="GO:0005524">
    <property type="term" value="F:ATP binding"/>
    <property type="evidence" value="ECO:0007669"/>
    <property type="project" value="InterPro"/>
</dbReference>
<evidence type="ECO:0000313" key="3">
    <source>
        <dbReference type="Ensembl" id="ENSDLAP00005070586.1"/>
    </source>
</evidence>
<dbReference type="GO" id="GO:0071763">
    <property type="term" value="P:nuclear membrane organization"/>
    <property type="evidence" value="ECO:0007669"/>
    <property type="project" value="TreeGrafter"/>
</dbReference>
<dbReference type="Pfam" id="PF06309">
    <property type="entry name" value="Torsin"/>
    <property type="match status" value="1"/>
</dbReference>
<dbReference type="PANTHER" id="PTHR10760">
    <property type="entry name" value="TORSIN"/>
    <property type="match status" value="1"/>
</dbReference>
<keyword evidence="4" id="KW-1185">Reference proteome</keyword>
<evidence type="ECO:0000256" key="1">
    <source>
        <dbReference type="ARBA" id="ARBA00006235"/>
    </source>
</evidence>
<dbReference type="PANTHER" id="PTHR10760:SF14">
    <property type="entry name" value="TORSIN-1B"/>
    <property type="match status" value="1"/>
</dbReference>
<dbReference type="Ensembl" id="ENSDLAT00005089107.1">
    <property type="protein sequence ID" value="ENSDLAP00005070586.1"/>
    <property type="gene ID" value="ENSDLAG00005028638.1"/>
</dbReference>